<evidence type="ECO:0000256" key="1">
    <source>
        <dbReference type="SAM" id="MobiDB-lite"/>
    </source>
</evidence>
<evidence type="ECO:0000313" key="3">
    <source>
        <dbReference type="Proteomes" id="UP000215767"/>
    </source>
</evidence>
<organism evidence="2 3">
    <name type="scientific">Bordetella genomosp. 11</name>
    <dbReference type="NCBI Taxonomy" id="1416808"/>
    <lineage>
        <taxon>Bacteria</taxon>
        <taxon>Pseudomonadati</taxon>
        <taxon>Pseudomonadota</taxon>
        <taxon>Betaproteobacteria</taxon>
        <taxon>Burkholderiales</taxon>
        <taxon>Alcaligenaceae</taxon>
        <taxon>Bordetella</taxon>
    </lineage>
</organism>
<dbReference type="Proteomes" id="UP000215767">
    <property type="component" value="Unassembled WGS sequence"/>
</dbReference>
<feature type="compositionally biased region" description="Gly residues" evidence="1">
    <location>
        <begin position="35"/>
        <end position="45"/>
    </location>
</feature>
<feature type="compositionally biased region" description="Basic residues" evidence="1">
    <location>
        <begin position="77"/>
        <end position="95"/>
    </location>
</feature>
<accession>A0A261ULB1</accession>
<feature type="region of interest" description="Disordered" evidence="1">
    <location>
        <begin position="1"/>
        <end position="95"/>
    </location>
</feature>
<reference evidence="3" key="1">
    <citation type="submission" date="2017-05" db="EMBL/GenBank/DDBJ databases">
        <title>Complete and WGS of Bordetella genogroups.</title>
        <authorList>
            <person name="Spilker T."/>
            <person name="Lipuma J."/>
        </authorList>
    </citation>
    <scope>NUCLEOTIDE SEQUENCE [LARGE SCALE GENOMIC DNA]</scope>
    <source>
        <strain evidence="3">AU8856</strain>
    </source>
</reference>
<keyword evidence="3" id="KW-1185">Reference proteome</keyword>
<proteinExistence type="predicted"/>
<evidence type="ECO:0000313" key="2">
    <source>
        <dbReference type="EMBL" id="OZI62669.1"/>
    </source>
</evidence>
<protein>
    <submittedName>
        <fullName evidence="2">Uncharacterized protein</fullName>
    </submittedName>
</protein>
<feature type="compositionally biased region" description="Gly residues" evidence="1">
    <location>
        <begin position="60"/>
        <end position="71"/>
    </location>
</feature>
<gene>
    <name evidence="2" type="ORF">CAL28_26355</name>
</gene>
<dbReference type="AlphaFoldDB" id="A0A261ULB1"/>
<comment type="caution">
    <text evidence="2">The sequence shown here is derived from an EMBL/GenBank/DDBJ whole genome shotgun (WGS) entry which is preliminary data.</text>
</comment>
<name>A0A261ULB1_9BORD</name>
<sequence>MPVARGPRHAGLDPDGAVLRARRPAHPADRPGPGPEGGGGRGPAGPGHVRFRARPLMPGGAEGPCRPGGGRPPAARRTVRARRGCRGHRRHRSSRRVCRAIRCPGGRRGSRSRSCPGTSRRLGYAFLQNPARSGRALCRP</sequence>
<dbReference type="EMBL" id="NEVS01000004">
    <property type="protein sequence ID" value="OZI62669.1"/>
    <property type="molecule type" value="Genomic_DNA"/>
</dbReference>